<accession>A0A7I9Z2Z0</accession>
<reference evidence="1 2" key="1">
    <citation type="journal article" date="2019" name="Emerg. Microbes Infect.">
        <title>Comprehensive subspecies identification of 175 nontuberculous mycobacteria species based on 7547 genomic profiles.</title>
        <authorList>
            <person name="Matsumoto Y."/>
            <person name="Kinjo T."/>
            <person name="Motooka D."/>
            <person name="Nabeya D."/>
            <person name="Jung N."/>
            <person name="Uechi K."/>
            <person name="Horii T."/>
            <person name="Iida T."/>
            <person name="Fujita J."/>
            <person name="Nakamura S."/>
        </authorList>
    </citation>
    <scope>NUCLEOTIDE SEQUENCE [LARGE SCALE GENOMIC DNA]</scope>
    <source>
        <strain evidence="1 2">JCM 30726</strain>
    </source>
</reference>
<dbReference type="Proteomes" id="UP000465301">
    <property type="component" value="Unassembled WGS sequence"/>
</dbReference>
<sequence length="56" mass="6174">MQVSKWLGHSSFVLTLSTYADYIREDDTAAPKFARPVASTTDKVVDLQGRKRGTAS</sequence>
<name>A0A7I9Z2Z0_9MYCO</name>
<evidence type="ECO:0000313" key="1">
    <source>
        <dbReference type="EMBL" id="GFG95320.1"/>
    </source>
</evidence>
<keyword evidence="2" id="KW-1185">Reference proteome</keyword>
<dbReference type="EMBL" id="BLLA01000001">
    <property type="protein sequence ID" value="GFG95320.1"/>
    <property type="molecule type" value="Genomic_DNA"/>
</dbReference>
<comment type="caution">
    <text evidence="1">The sequence shown here is derived from an EMBL/GenBank/DDBJ whole genome shotgun (WGS) entry which is preliminary data.</text>
</comment>
<proteinExistence type="predicted"/>
<organism evidence="1 2">
    <name type="scientific">Mycobacterium timonense</name>
    <dbReference type="NCBI Taxonomy" id="701043"/>
    <lineage>
        <taxon>Bacteria</taxon>
        <taxon>Bacillati</taxon>
        <taxon>Actinomycetota</taxon>
        <taxon>Actinomycetes</taxon>
        <taxon>Mycobacteriales</taxon>
        <taxon>Mycobacteriaceae</taxon>
        <taxon>Mycobacterium</taxon>
        <taxon>Mycobacterium avium complex (MAC)</taxon>
    </lineage>
</organism>
<dbReference type="AlphaFoldDB" id="A0A7I9Z2Z0"/>
<protein>
    <submittedName>
        <fullName evidence="1">Uncharacterized protein</fullName>
    </submittedName>
</protein>
<evidence type="ECO:0000313" key="2">
    <source>
        <dbReference type="Proteomes" id="UP000465301"/>
    </source>
</evidence>
<gene>
    <name evidence="1" type="ORF">MTIM_11990</name>
</gene>